<dbReference type="GO" id="GO:0003690">
    <property type="term" value="F:double-stranded DNA binding"/>
    <property type="evidence" value="ECO:0007669"/>
    <property type="project" value="TreeGrafter"/>
</dbReference>
<sequence length="137" mass="15773">MAQSLIGLIAHVRGHRVRKQYKVICWAVGVLEKVVLRWRRKGAGLRGFRKEMESIDESEDEDIIKVFRKQKVEGAIDEAFSRVLSMVDSPDARQQYSRVLGRYRQAKAELEGADSDVTSTSQSELFYMENVDAYQYP</sequence>
<evidence type="ECO:0000313" key="2">
    <source>
        <dbReference type="Proteomes" id="UP000585474"/>
    </source>
</evidence>
<organism evidence="1 2">
    <name type="scientific">Actinidia rufa</name>
    <dbReference type="NCBI Taxonomy" id="165716"/>
    <lineage>
        <taxon>Eukaryota</taxon>
        <taxon>Viridiplantae</taxon>
        <taxon>Streptophyta</taxon>
        <taxon>Embryophyta</taxon>
        <taxon>Tracheophyta</taxon>
        <taxon>Spermatophyta</taxon>
        <taxon>Magnoliopsida</taxon>
        <taxon>eudicotyledons</taxon>
        <taxon>Gunneridae</taxon>
        <taxon>Pentapetalae</taxon>
        <taxon>asterids</taxon>
        <taxon>Ericales</taxon>
        <taxon>Actinidiaceae</taxon>
        <taxon>Actinidia</taxon>
    </lineage>
</organism>
<keyword evidence="2" id="KW-1185">Reference proteome</keyword>
<dbReference type="AlphaFoldDB" id="A0A7J0E888"/>
<comment type="caution">
    <text evidence="1">The sequence shown here is derived from an EMBL/GenBank/DDBJ whole genome shotgun (WGS) entry which is preliminary data.</text>
</comment>
<gene>
    <name evidence="1" type="ORF">Acr_02g0009340</name>
</gene>
<dbReference type="PANTHER" id="PTHR23335:SF1">
    <property type="entry name" value="CALMODULIN-BINDING TRANSCRIPTION ACTIVATOR, ISOFORM F"/>
    <property type="match status" value="1"/>
</dbReference>
<proteinExistence type="predicted"/>
<reference evidence="1 2" key="1">
    <citation type="submission" date="2019-07" db="EMBL/GenBank/DDBJ databases">
        <title>De Novo Assembly of kiwifruit Actinidia rufa.</title>
        <authorList>
            <person name="Sugita-Konishi S."/>
            <person name="Sato K."/>
            <person name="Mori E."/>
            <person name="Abe Y."/>
            <person name="Kisaki G."/>
            <person name="Hamano K."/>
            <person name="Suezawa K."/>
            <person name="Otani M."/>
            <person name="Fukuda T."/>
            <person name="Manabe T."/>
            <person name="Gomi K."/>
            <person name="Tabuchi M."/>
            <person name="Akimitsu K."/>
            <person name="Kataoka I."/>
        </authorList>
    </citation>
    <scope>NUCLEOTIDE SEQUENCE [LARGE SCALE GENOMIC DNA]</scope>
    <source>
        <strain evidence="2">cv. Fuchu</strain>
    </source>
</reference>
<dbReference type="GO" id="GO:0003712">
    <property type="term" value="F:transcription coregulator activity"/>
    <property type="evidence" value="ECO:0007669"/>
    <property type="project" value="TreeGrafter"/>
</dbReference>
<dbReference type="Proteomes" id="UP000585474">
    <property type="component" value="Unassembled WGS sequence"/>
</dbReference>
<name>A0A7J0E888_9ERIC</name>
<dbReference type="GO" id="GO:0006357">
    <property type="term" value="P:regulation of transcription by RNA polymerase II"/>
    <property type="evidence" value="ECO:0007669"/>
    <property type="project" value="TreeGrafter"/>
</dbReference>
<evidence type="ECO:0000313" key="1">
    <source>
        <dbReference type="EMBL" id="GFY82694.1"/>
    </source>
</evidence>
<dbReference type="EMBL" id="BJWL01000002">
    <property type="protein sequence ID" value="GFY82694.1"/>
    <property type="molecule type" value="Genomic_DNA"/>
</dbReference>
<accession>A0A7J0E888</accession>
<dbReference type="OrthoDB" id="407555at2759"/>
<dbReference type="GO" id="GO:0005634">
    <property type="term" value="C:nucleus"/>
    <property type="evidence" value="ECO:0007669"/>
    <property type="project" value="TreeGrafter"/>
</dbReference>
<dbReference type="PANTHER" id="PTHR23335">
    <property type="entry name" value="CALMODULIN-BINDING TRANSCRIPTION ACTIVATOR CAMTA"/>
    <property type="match status" value="1"/>
</dbReference>
<protein>
    <submittedName>
        <fullName evidence="1">Calmodulin-binding transcription activator protein with CG-1 and Ankyrin domain</fullName>
    </submittedName>
</protein>